<dbReference type="EMBL" id="QLIX01000046">
    <property type="protein sequence ID" value="RAI54607.1"/>
    <property type="molecule type" value="Genomic_DNA"/>
</dbReference>
<organism evidence="6 7">
    <name type="scientific">Roseicella frigidaeris</name>
    <dbReference type="NCBI Taxonomy" id="2230885"/>
    <lineage>
        <taxon>Bacteria</taxon>
        <taxon>Pseudomonadati</taxon>
        <taxon>Pseudomonadota</taxon>
        <taxon>Alphaproteobacteria</taxon>
        <taxon>Acetobacterales</taxon>
        <taxon>Roseomonadaceae</taxon>
        <taxon>Roseicella</taxon>
    </lineage>
</organism>
<dbReference type="PANTHER" id="PTHR43537">
    <property type="entry name" value="TRANSCRIPTIONAL REGULATOR, GNTR FAMILY"/>
    <property type="match status" value="1"/>
</dbReference>
<comment type="caution">
    <text evidence="6">The sequence shown here is derived from an EMBL/GenBank/DDBJ whole genome shotgun (WGS) entry which is preliminary data.</text>
</comment>
<dbReference type="SUPFAM" id="SSF48008">
    <property type="entry name" value="GntR ligand-binding domain-like"/>
    <property type="match status" value="1"/>
</dbReference>
<proteinExistence type="predicted"/>
<dbReference type="Proteomes" id="UP000249065">
    <property type="component" value="Unassembled WGS sequence"/>
</dbReference>
<dbReference type="Pfam" id="PF00392">
    <property type="entry name" value="GntR"/>
    <property type="match status" value="1"/>
</dbReference>
<dbReference type="AlphaFoldDB" id="A0A327LWV0"/>
<name>A0A327LWV0_9PROT</name>
<dbReference type="PROSITE" id="PS50949">
    <property type="entry name" value="HTH_GNTR"/>
    <property type="match status" value="1"/>
</dbReference>
<dbReference type="SMART" id="SM00895">
    <property type="entry name" value="FCD"/>
    <property type="match status" value="1"/>
</dbReference>
<evidence type="ECO:0000256" key="2">
    <source>
        <dbReference type="ARBA" id="ARBA00023125"/>
    </source>
</evidence>
<dbReference type="InterPro" id="IPR011711">
    <property type="entry name" value="GntR_C"/>
</dbReference>
<dbReference type="OrthoDB" id="9789310at2"/>
<gene>
    <name evidence="6" type="ORF">DOO78_25835</name>
</gene>
<dbReference type="InterPro" id="IPR000524">
    <property type="entry name" value="Tscrpt_reg_HTH_GntR"/>
</dbReference>
<dbReference type="CDD" id="cd07377">
    <property type="entry name" value="WHTH_GntR"/>
    <property type="match status" value="1"/>
</dbReference>
<feature type="region of interest" description="Disordered" evidence="4">
    <location>
        <begin position="1"/>
        <end position="30"/>
    </location>
</feature>
<dbReference type="InterPro" id="IPR036388">
    <property type="entry name" value="WH-like_DNA-bd_sf"/>
</dbReference>
<dbReference type="GO" id="GO:0003677">
    <property type="term" value="F:DNA binding"/>
    <property type="evidence" value="ECO:0007669"/>
    <property type="project" value="UniProtKB-KW"/>
</dbReference>
<keyword evidence="7" id="KW-1185">Reference proteome</keyword>
<keyword evidence="2" id="KW-0238">DNA-binding</keyword>
<evidence type="ECO:0000259" key="5">
    <source>
        <dbReference type="PROSITE" id="PS50949"/>
    </source>
</evidence>
<evidence type="ECO:0000256" key="4">
    <source>
        <dbReference type="SAM" id="MobiDB-lite"/>
    </source>
</evidence>
<protein>
    <submittedName>
        <fullName evidence="6">GntR family transcriptional regulator</fullName>
    </submittedName>
</protein>
<dbReference type="InterPro" id="IPR036390">
    <property type="entry name" value="WH_DNA-bd_sf"/>
</dbReference>
<sequence>MECHALSPASPSEPFHRPSGSAMTAPPALQPEAMPLGKAARSLPDLLSEQLLADIMAGRLPSGARLKEVELAREHAVSRATVREALIALSRRGFVERLPRFGARVTTFAQSDVFDLFELRAVLLGLAARRCAELGGELASRLEGIVAAMEALAADPGTDPQTFSEQAIRAQHLLVGESGNRHLPELYEHLASMSTWRLIRGRATSFLLAERRQQAAGDWRALVTAIRAGDAAAAEQQARELLAHSAEGVRAQLGRGE</sequence>
<keyword evidence="1" id="KW-0805">Transcription regulation</keyword>
<feature type="domain" description="HTH gntR-type" evidence="5">
    <location>
        <begin position="41"/>
        <end position="108"/>
    </location>
</feature>
<dbReference type="SMART" id="SM00345">
    <property type="entry name" value="HTH_GNTR"/>
    <property type="match status" value="1"/>
</dbReference>
<keyword evidence="3" id="KW-0804">Transcription</keyword>
<dbReference type="Gene3D" id="1.10.10.10">
    <property type="entry name" value="Winged helix-like DNA-binding domain superfamily/Winged helix DNA-binding domain"/>
    <property type="match status" value="1"/>
</dbReference>
<dbReference type="Gene3D" id="1.20.120.530">
    <property type="entry name" value="GntR ligand-binding domain-like"/>
    <property type="match status" value="1"/>
</dbReference>
<dbReference type="Pfam" id="PF07729">
    <property type="entry name" value="FCD"/>
    <property type="match status" value="1"/>
</dbReference>
<dbReference type="PANTHER" id="PTHR43537:SF5">
    <property type="entry name" value="UXU OPERON TRANSCRIPTIONAL REGULATOR"/>
    <property type="match status" value="1"/>
</dbReference>
<reference evidence="7" key="1">
    <citation type="submission" date="2018-06" db="EMBL/GenBank/DDBJ databases">
        <authorList>
            <person name="Khan S.A."/>
        </authorList>
    </citation>
    <scope>NUCLEOTIDE SEQUENCE [LARGE SCALE GENOMIC DNA]</scope>
    <source>
        <strain evidence="7">DB-1506</strain>
    </source>
</reference>
<evidence type="ECO:0000313" key="7">
    <source>
        <dbReference type="Proteomes" id="UP000249065"/>
    </source>
</evidence>
<dbReference type="GO" id="GO:0003700">
    <property type="term" value="F:DNA-binding transcription factor activity"/>
    <property type="evidence" value="ECO:0007669"/>
    <property type="project" value="InterPro"/>
</dbReference>
<evidence type="ECO:0000256" key="3">
    <source>
        <dbReference type="ARBA" id="ARBA00023163"/>
    </source>
</evidence>
<accession>A0A327LWV0</accession>
<evidence type="ECO:0000256" key="1">
    <source>
        <dbReference type="ARBA" id="ARBA00023015"/>
    </source>
</evidence>
<dbReference type="InterPro" id="IPR008920">
    <property type="entry name" value="TF_FadR/GntR_C"/>
</dbReference>
<dbReference type="SUPFAM" id="SSF46785">
    <property type="entry name" value="Winged helix' DNA-binding domain"/>
    <property type="match status" value="1"/>
</dbReference>
<evidence type="ECO:0000313" key="6">
    <source>
        <dbReference type="EMBL" id="RAI54607.1"/>
    </source>
</evidence>